<dbReference type="HOGENOM" id="CLU_024271_2_0_1"/>
<name>F8P871_SERL9</name>
<dbReference type="EMBL" id="GL945440">
    <property type="protein sequence ID" value="EGO20628.1"/>
    <property type="molecule type" value="Genomic_DNA"/>
</dbReference>
<evidence type="ECO:0000313" key="1">
    <source>
        <dbReference type="EMBL" id="EGO20628.1"/>
    </source>
</evidence>
<dbReference type="AlphaFoldDB" id="F8P871"/>
<sequence>MIHLEFVFDDYVLAAYRNGEVFIWDTRCLDFSSHGGECGNYIFAEGIYSCVTAVGAVNSTVFIGIISNSGRTAILSATIGPFLLTSSEEKASPAFQLITTMDTRIHDIHDFHDINVEAEMALLSRATEIYISNWRTQTCYKMLDFFTGQFTERVSIPTSSPLSRKLDDRSGYVRKLKFVWPYVLCLRSSSISVYDLRPFLESMDSSQLPQVPILVHKLRDLHFTDVSISNPWPQPIRSSVPSNHSKTYRMSLVCYDCGKGLYLYRIILDLSPTPSLSVNCIDTLSYATHGGDTL</sequence>
<proteinExistence type="predicted"/>
<dbReference type="Proteomes" id="UP000008064">
    <property type="component" value="Unassembled WGS sequence"/>
</dbReference>
<reference evidence="1" key="1">
    <citation type="submission" date="2011-04" db="EMBL/GenBank/DDBJ databases">
        <title>Evolution of plant cell wall degrading machinery underlies the functional diversity of forest fungi.</title>
        <authorList>
            <consortium name="US DOE Joint Genome Institute (JGI-PGF)"/>
            <person name="Eastwood D.C."/>
            <person name="Floudas D."/>
            <person name="Binder M."/>
            <person name="Majcherczyk A."/>
            <person name="Schneider P."/>
            <person name="Aerts A."/>
            <person name="Asiegbu F.O."/>
            <person name="Baker S.E."/>
            <person name="Barry K."/>
            <person name="Bendiksby M."/>
            <person name="Blumentritt M."/>
            <person name="Coutinho P.M."/>
            <person name="Cullen D."/>
            <person name="Cullen D."/>
            <person name="Gathman A."/>
            <person name="Goodell B."/>
            <person name="Henrissat B."/>
            <person name="Ihrmark K."/>
            <person name="Kauserud H."/>
            <person name="Kohler A."/>
            <person name="LaButti K."/>
            <person name="Lapidus A."/>
            <person name="Lavin J.L."/>
            <person name="Lee Y.-H."/>
            <person name="Lindquist E."/>
            <person name="Lilly W."/>
            <person name="Lucas S."/>
            <person name="Morin E."/>
            <person name="Murat C."/>
            <person name="Oguiza J.A."/>
            <person name="Park J."/>
            <person name="Pisabarro A.G."/>
            <person name="Riley R."/>
            <person name="Rosling A."/>
            <person name="Salamov A."/>
            <person name="Schmidt O."/>
            <person name="Schmutz J."/>
            <person name="Skrede I."/>
            <person name="Stenlid J."/>
            <person name="Wiebenga A."/>
            <person name="Xie X."/>
            <person name="Kues U."/>
            <person name="Hibbett D.S."/>
            <person name="Hoffmeister D."/>
            <person name="Hogberg N."/>
            <person name="Martin F."/>
            <person name="Grigoriev I.V."/>
            <person name="Watkinson S.C."/>
        </authorList>
    </citation>
    <scope>NUCLEOTIDE SEQUENCE</scope>
    <source>
        <strain evidence="1">S7.9</strain>
    </source>
</reference>
<accession>F8P871</accession>
<feature type="non-terminal residue" evidence="1">
    <location>
        <position position="294"/>
    </location>
</feature>
<organism>
    <name type="scientific">Serpula lacrymans var. lacrymans (strain S7.9)</name>
    <name type="common">Dry rot fungus</name>
    <dbReference type="NCBI Taxonomy" id="578457"/>
    <lineage>
        <taxon>Eukaryota</taxon>
        <taxon>Fungi</taxon>
        <taxon>Dikarya</taxon>
        <taxon>Basidiomycota</taxon>
        <taxon>Agaricomycotina</taxon>
        <taxon>Agaricomycetes</taxon>
        <taxon>Agaricomycetidae</taxon>
        <taxon>Boletales</taxon>
        <taxon>Coniophorineae</taxon>
        <taxon>Serpulaceae</taxon>
        <taxon>Serpula</taxon>
    </lineage>
</organism>
<dbReference type="RefSeq" id="XP_007322594.1">
    <property type="nucleotide sequence ID" value="XM_007322532.1"/>
</dbReference>
<protein>
    <submittedName>
        <fullName evidence="1">Uncharacterized protein</fullName>
    </submittedName>
</protein>
<gene>
    <name evidence="1" type="ORF">SERLADRAFT_477026</name>
</gene>
<dbReference type="OrthoDB" id="3211970at2759"/>
<dbReference type="GeneID" id="18820916"/>
<dbReference type="KEGG" id="sla:SERLADRAFT_477026"/>